<name>Q647E4_9VIRU</name>
<keyword evidence="1" id="KW-0812">Transmembrane</keyword>
<protein>
    <submittedName>
        <fullName evidence="2">Uncharacterized protein</fullName>
    </submittedName>
</protein>
<dbReference type="Proteomes" id="UP000006730">
    <property type="component" value="Segment"/>
</dbReference>
<dbReference type="RefSeq" id="YP_164359.1">
    <property type="nucleotide sequence ID" value="NC_006556.1"/>
</dbReference>
<sequence length="73" mass="8019">MDVTAIVQILSLTWNLIYQFLSVVFTLIQNPISAIIGGIILAFIPRYILWAVGLALVVYGVLALIAPMIHLPI</sequence>
<dbReference type="EMBL" id="AY722806">
    <property type="protein sequence ID" value="AAU25968.1"/>
    <property type="molecule type" value="Genomic_DNA"/>
</dbReference>
<dbReference type="GeneID" id="5141616"/>
<accession>Q647E4</accession>
<evidence type="ECO:0000256" key="1">
    <source>
        <dbReference type="SAM" id="Phobius"/>
    </source>
</evidence>
<keyword evidence="1" id="KW-1133">Transmembrane helix</keyword>
<keyword evidence="3" id="KW-1185">Reference proteome</keyword>
<feature type="transmembrane region" description="Helical" evidence="1">
    <location>
        <begin position="16"/>
        <end position="41"/>
    </location>
</feature>
<proteinExistence type="predicted"/>
<evidence type="ECO:0000313" key="3">
    <source>
        <dbReference type="Proteomes" id="UP000006730"/>
    </source>
</evidence>
<evidence type="ECO:0000313" key="2">
    <source>
        <dbReference type="EMBL" id="AAU25968.1"/>
    </source>
</evidence>
<dbReference type="KEGG" id="vg:5141616"/>
<feature type="transmembrane region" description="Helical" evidence="1">
    <location>
        <begin position="48"/>
        <end position="69"/>
    </location>
</feature>
<reference evidence="2 3" key="1">
    <citation type="journal article" date="2006" name="Virology">
        <title>TTSV1, a new virus-like particle isolated from the hyperthermophilic crenarchaeote Thermoproteus tenax.</title>
        <authorList>
            <person name="Ahn D.G."/>
            <person name="Kim S.I."/>
            <person name="Rhee J.K."/>
            <person name="Kim K.P."/>
            <person name="Pan J.G."/>
            <person name="Oh J.W."/>
        </authorList>
    </citation>
    <scope>NUCLEOTIDE SEQUENCE</scope>
</reference>
<keyword evidence="1" id="KW-0472">Membrane</keyword>
<organism evidence="2 3">
    <name type="scientific">Thermoproteus tenax spherical virus 1</name>
    <dbReference type="NCBI Taxonomy" id="292639"/>
    <lineage>
        <taxon>Viruses</taxon>
        <taxon>Viruses incertae sedis</taxon>
        <taxon>Globuloviridae</taxon>
        <taxon>Alphaglobulovirus</taxon>
        <taxon>Alphaglobulovirus cinderense</taxon>
    </lineage>
</organism>